<dbReference type="Proteomes" id="UP000317243">
    <property type="component" value="Unassembled WGS sequence"/>
</dbReference>
<feature type="transmembrane region" description="Helical" evidence="1">
    <location>
        <begin position="48"/>
        <end position="70"/>
    </location>
</feature>
<evidence type="ECO:0000313" key="3">
    <source>
        <dbReference type="Proteomes" id="UP000317243"/>
    </source>
</evidence>
<name>A0A5C5X5T4_9PLAN</name>
<accession>A0A5C5X5T4</accession>
<dbReference type="AlphaFoldDB" id="A0A5C5X5T4"/>
<sequence length="83" mass="8813">MAKTLTYRMPIWFPCFLSALVAFALSIKPAMTLPTLPVESGLQEVSPVMAVLAFTVLGGLWGLVISCAIARKSNPQTSGKSGE</sequence>
<keyword evidence="1" id="KW-0472">Membrane</keyword>
<evidence type="ECO:0000313" key="2">
    <source>
        <dbReference type="EMBL" id="TWT57691.1"/>
    </source>
</evidence>
<keyword evidence="1" id="KW-0812">Transmembrane</keyword>
<protein>
    <submittedName>
        <fullName evidence="2">Uncharacterized protein</fullName>
    </submittedName>
</protein>
<dbReference type="EMBL" id="SIHI01000001">
    <property type="protein sequence ID" value="TWT57691.1"/>
    <property type="molecule type" value="Genomic_DNA"/>
</dbReference>
<keyword evidence="1" id="KW-1133">Transmembrane helix</keyword>
<keyword evidence="3" id="KW-1185">Reference proteome</keyword>
<organism evidence="2 3">
    <name type="scientific">Thalassoglobus neptunius</name>
    <dbReference type="NCBI Taxonomy" id="1938619"/>
    <lineage>
        <taxon>Bacteria</taxon>
        <taxon>Pseudomonadati</taxon>
        <taxon>Planctomycetota</taxon>
        <taxon>Planctomycetia</taxon>
        <taxon>Planctomycetales</taxon>
        <taxon>Planctomycetaceae</taxon>
        <taxon>Thalassoglobus</taxon>
    </lineage>
</organism>
<evidence type="ECO:0000256" key="1">
    <source>
        <dbReference type="SAM" id="Phobius"/>
    </source>
</evidence>
<reference evidence="2 3" key="1">
    <citation type="submission" date="2019-02" db="EMBL/GenBank/DDBJ databases">
        <title>Deep-cultivation of Planctomycetes and their phenomic and genomic characterization uncovers novel biology.</title>
        <authorList>
            <person name="Wiegand S."/>
            <person name="Jogler M."/>
            <person name="Boedeker C."/>
            <person name="Pinto D."/>
            <person name="Vollmers J."/>
            <person name="Rivas-Marin E."/>
            <person name="Kohn T."/>
            <person name="Peeters S.H."/>
            <person name="Heuer A."/>
            <person name="Rast P."/>
            <person name="Oberbeckmann S."/>
            <person name="Bunk B."/>
            <person name="Jeske O."/>
            <person name="Meyerdierks A."/>
            <person name="Storesund J.E."/>
            <person name="Kallscheuer N."/>
            <person name="Luecker S."/>
            <person name="Lage O.M."/>
            <person name="Pohl T."/>
            <person name="Merkel B.J."/>
            <person name="Hornburger P."/>
            <person name="Mueller R.-W."/>
            <person name="Bruemmer F."/>
            <person name="Labrenz M."/>
            <person name="Spormann A.M."/>
            <person name="Op Den Camp H."/>
            <person name="Overmann J."/>
            <person name="Amann R."/>
            <person name="Jetten M.S.M."/>
            <person name="Mascher T."/>
            <person name="Medema M.H."/>
            <person name="Devos D.P."/>
            <person name="Kaster A.-K."/>
            <person name="Ovreas L."/>
            <person name="Rohde M."/>
            <person name="Galperin M.Y."/>
            <person name="Jogler C."/>
        </authorList>
    </citation>
    <scope>NUCLEOTIDE SEQUENCE [LARGE SCALE GENOMIC DNA]</scope>
    <source>
        <strain evidence="2 3">KOR42</strain>
    </source>
</reference>
<proteinExistence type="predicted"/>
<comment type="caution">
    <text evidence="2">The sequence shown here is derived from an EMBL/GenBank/DDBJ whole genome shotgun (WGS) entry which is preliminary data.</text>
</comment>
<gene>
    <name evidence="2" type="ORF">KOR42_10550</name>
</gene>